<keyword evidence="1" id="KW-0812">Transmembrane</keyword>
<dbReference type="RefSeq" id="WP_153734836.1">
    <property type="nucleotide sequence ID" value="NZ_WJNG01000001.1"/>
</dbReference>
<proteinExistence type="predicted"/>
<keyword evidence="4" id="KW-1185">Reference proteome</keyword>
<dbReference type="EMBL" id="WJNG01000001">
    <property type="protein sequence ID" value="MRH41171.1"/>
    <property type="molecule type" value="Genomic_DNA"/>
</dbReference>
<feature type="transmembrane region" description="Helical" evidence="1">
    <location>
        <begin position="121"/>
        <end position="138"/>
    </location>
</feature>
<reference evidence="3" key="1">
    <citation type="submission" date="2019-11" db="EMBL/GenBank/DDBJ databases">
        <authorList>
            <person name="Li J."/>
        </authorList>
    </citation>
    <scope>NUCLEOTIDE SEQUENCE</scope>
    <source>
        <strain evidence="3">B6B</strain>
    </source>
</reference>
<dbReference type="Pfam" id="PF08239">
    <property type="entry name" value="SH3_3"/>
    <property type="match status" value="1"/>
</dbReference>
<keyword evidence="1" id="KW-1133">Transmembrane helix</keyword>
<evidence type="ECO:0000313" key="3">
    <source>
        <dbReference type="EMBL" id="MRH41171.1"/>
    </source>
</evidence>
<accession>A0A6A8DBM9</accession>
<name>A0A6A8DBM9_9BACI</name>
<comment type="caution">
    <text evidence="3">The sequence shown here is derived from an EMBL/GenBank/DDBJ whole genome shotgun (WGS) entry which is preliminary data.</text>
</comment>
<dbReference type="Proteomes" id="UP000799092">
    <property type="component" value="Unassembled WGS sequence"/>
</dbReference>
<dbReference type="InterPro" id="IPR003646">
    <property type="entry name" value="SH3-like_bac-type"/>
</dbReference>
<protein>
    <submittedName>
        <fullName evidence="3">SH3 domain-containing protein</fullName>
    </submittedName>
</protein>
<gene>
    <name evidence="3" type="ORF">GH741_00595</name>
</gene>
<dbReference type="AlphaFoldDB" id="A0A6A8DBM9"/>
<evidence type="ECO:0000259" key="2">
    <source>
        <dbReference type="PROSITE" id="PS51781"/>
    </source>
</evidence>
<feature type="transmembrane region" description="Helical" evidence="1">
    <location>
        <begin position="45"/>
        <end position="69"/>
    </location>
</feature>
<keyword evidence="1" id="KW-0472">Membrane</keyword>
<organism evidence="3 4">
    <name type="scientific">Aquibacillus halophilus</name>
    <dbReference type="NCBI Taxonomy" id="930132"/>
    <lineage>
        <taxon>Bacteria</taxon>
        <taxon>Bacillati</taxon>
        <taxon>Bacillota</taxon>
        <taxon>Bacilli</taxon>
        <taxon>Bacillales</taxon>
        <taxon>Bacillaceae</taxon>
        <taxon>Aquibacillus</taxon>
    </lineage>
</organism>
<dbReference type="Gene3D" id="2.30.30.40">
    <property type="entry name" value="SH3 Domains"/>
    <property type="match status" value="1"/>
</dbReference>
<feature type="domain" description="SH3b" evidence="2">
    <location>
        <begin position="177"/>
        <end position="249"/>
    </location>
</feature>
<evidence type="ECO:0000313" key="4">
    <source>
        <dbReference type="Proteomes" id="UP000799092"/>
    </source>
</evidence>
<dbReference type="OrthoDB" id="2852535at2"/>
<evidence type="ECO:0000256" key="1">
    <source>
        <dbReference type="SAM" id="Phobius"/>
    </source>
</evidence>
<dbReference type="PROSITE" id="PS51781">
    <property type="entry name" value="SH3B"/>
    <property type="match status" value="1"/>
</dbReference>
<feature type="transmembrane region" description="Helical" evidence="1">
    <location>
        <begin position="20"/>
        <end position="39"/>
    </location>
</feature>
<sequence>MEIINDLVFDVWKHLLGVPIYIRQVLFLFLVVFIIRYILIKVIPFIIKTLIHLISFLLNQWVNFNGWFLNLWMKSRRKRDKGIPGIINIMESIMDLTTEGTTRLKRLVAEKPKFKTKFKKTYKWVAIIIIIGFPFLYYSQPQLEVSKKWDDVEGWVVGHSLTETPATTSAKEEKNQEGNVKVSLREGYDGVYIREKPSLDAKDLEILGVGEQATYLNQEQQVEDITWLYVELKNGKKGWVSNKIVERHQ</sequence>